<dbReference type="PANTHER" id="PTHR11731:SF193">
    <property type="entry name" value="DIPEPTIDYL PEPTIDASE 9"/>
    <property type="match status" value="1"/>
</dbReference>
<evidence type="ECO:0000313" key="7">
    <source>
        <dbReference type="Proteomes" id="UP000076630"/>
    </source>
</evidence>
<dbReference type="SUPFAM" id="SSF53474">
    <property type="entry name" value="alpha/beta-Hydrolases"/>
    <property type="match status" value="1"/>
</dbReference>
<dbReference type="GO" id="GO:0008239">
    <property type="term" value="F:dipeptidyl-peptidase activity"/>
    <property type="evidence" value="ECO:0007669"/>
    <property type="project" value="TreeGrafter"/>
</dbReference>
<name>A0A161SFS8_9FLAO</name>
<dbReference type="FunFam" id="3.40.50.1820:FF:000003">
    <property type="entry name" value="Dipeptidyl peptidase 4"/>
    <property type="match status" value="1"/>
</dbReference>
<accession>A0A161SFS8</accession>
<dbReference type="Pfam" id="PF00326">
    <property type="entry name" value="Peptidase_S9"/>
    <property type="match status" value="1"/>
</dbReference>
<comment type="caution">
    <text evidence="6">The sequence shown here is derived from an EMBL/GenBank/DDBJ whole genome shotgun (WGS) entry which is preliminary data.</text>
</comment>
<dbReference type="EMBL" id="LQNU01000058">
    <property type="protein sequence ID" value="KZE79935.1"/>
    <property type="molecule type" value="Genomic_DNA"/>
</dbReference>
<evidence type="ECO:0000256" key="1">
    <source>
        <dbReference type="ARBA" id="ARBA00022670"/>
    </source>
</evidence>
<dbReference type="GO" id="GO:0006508">
    <property type="term" value="P:proteolysis"/>
    <property type="evidence" value="ECO:0007669"/>
    <property type="project" value="UniProtKB-KW"/>
</dbReference>
<dbReference type="AlphaFoldDB" id="A0A161SFS8"/>
<dbReference type="OrthoDB" id="9812921at2"/>
<dbReference type="InterPro" id="IPR029058">
    <property type="entry name" value="AB_hydrolase_fold"/>
</dbReference>
<dbReference type="SUPFAM" id="SSF82171">
    <property type="entry name" value="DPP6 N-terminal domain-like"/>
    <property type="match status" value="1"/>
</dbReference>
<dbReference type="GO" id="GO:0004252">
    <property type="term" value="F:serine-type endopeptidase activity"/>
    <property type="evidence" value="ECO:0007669"/>
    <property type="project" value="InterPro"/>
</dbReference>
<evidence type="ECO:0000259" key="4">
    <source>
        <dbReference type="Pfam" id="PF00326"/>
    </source>
</evidence>
<feature type="domain" description="Peptidase S9 prolyl oligopeptidase catalytic" evidence="4">
    <location>
        <begin position="527"/>
        <end position="721"/>
    </location>
</feature>
<dbReference type="RefSeq" id="WP_038984837.1">
    <property type="nucleotide sequence ID" value="NZ_JWJO01000008.1"/>
</dbReference>
<dbReference type="PANTHER" id="PTHR11731">
    <property type="entry name" value="PROTEASE FAMILY S9B,C DIPEPTIDYL-PEPTIDASE IV-RELATED"/>
    <property type="match status" value="1"/>
</dbReference>
<dbReference type="Proteomes" id="UP000076630">
    <property type="component" value="Unassembled WGS sequence"/>
</dbReference>
<protein>
    <submittedName>
        <fullName evidence="6">Peptidase S9</fullName>
    </submittedName>
</protein>
<evidence type="ECO:0000256" key="2">
    <source>
        <dbReference type="ARBA" id="ARBA00022801"/>
    </source>
</evidence>
<evidence type="ECO:0000256" key="3">
    <source>
        <dbReference type="ARBA" id="ARBA00023180"/>
    </source>
</evidence>
<proteinExistence type="predicted"/>
<keyword evidence="2" id="KW-0378">Hydrolase</keyword>
<dbReference type="InterPro" id="IPR002471">
    <property type="entry name" value="Pept_S9_AS"/>
</dbReference>
<keyword evidence="7" id="KW-1185">Reference proteome</keyword>
<dbReference type="Gene3D" id="3.40.50.1820">
    <property type="entry name" value="alpha/beta hydrolase"/>
    <property type="match status" value="1"/>
</dbReference>
<dbReference type="InterPro" id="IPR002469">
    <property type="entry name" value="Peptidase_S9B_N"/>
</dbReference>
<sequence>MKHLNLTLLFCIIATQIGVAQRQIQQEEIWNGTFRTKVMQSVNSMEKSNQYTRIERIAKDQQEINLYNFETLEKAKTIFSTSAFQNIKSIDTYVFDHKEEQILIGTNSTSIFRRSALADFYLYNPTKNTLVKVADHKIMEPTFSNDGTKIAYAYQNNLYVYDVASQKTQQITNDGKKNHIINGISDWVYEEEFSIVRMFDWNKDGDKLAYVKFDETDVPEYSMDIYGTGLYPTQDKFKYPKAGEKNSLVSIHIFDLKSGKTEKVNLSEFNDFYIPRIKWTNDSKYLSAQVINRHQNDLKIFFIDGTTLDKKLILNEKDKAYVDVNTLTFLDNNDFVWQSERDGYNHLYYYNKEGKLVNQITKGNWEVTNYYGIDAKNKKLYYQSVEEGSIYRGIYSIDLNGKNKQKLSDNLGTNNAIFSPNFQQFINIYSSNKTAPTYTLKNSKSGKVVKEILNNKELENKLVDYNLPTKEFIQIPTVNGLQLNAWVMKPKDFDPSKKYPVFMYQYSGPGSQQVADKWNDSNDYWHAMLTQKGYIVVTVDGRGTGFKGADFKKVTQNQLGRYEVDDQIIAAKYLGTQSYVDTNRIGIWGWSYGGFMSSNVLLQGNDVFKMAIAVAPVINWRYYDSIYTERYMTTPQENAKGYDDNSPITHAEKLKGRYLLIHGTADDNVHVQNAMAMIESLVQKNKDFDWLIYPDKNHGISGGNTRLQLYTKMTNFILNNL</sequence>
<dbReference type="InterPro" id="IPR050278">
    <property type="entry name" value="Serine_Prot_S9B/DPPIV"/>
</dbReference>
<keyword evidence="1" id="KW-0645">Protease</keyword>
<gene>
    <name evidence="6" type="ORF">AV926_10800</name>
</gene>
<reference evidence="6 7" key="1">
    <citation type="submission" date="2016-01" db="EMBL/GenBank/DDBJ databases">
        <title>Whole genome sequencing of Myroides marinus L41.</title>
        <authorList>
            <person name="Hong K.W."/>
        </authorList>
    </citation>
    <scope>NUCLEOTIDE SEQUENCE [LARGE SCALE GENOMIC DNA]</scope>
    <source>
        <strain evidence="6 7">L41</strain>
    </source>
</reference>
<feature type="domain" description="Dipeptidylpeptidase IV N-terminal" evidence="5">
    <location>
        <begin position="98"/>
        <end position="435"/>
    </location>
</feature>
<dbReference type="PROSITE" id="PS00708">
    <property type="entry name" value="PRO_ENDOPEP_SER"/>
    <property type="match status" value="1"/>
</dbReference>
<evidence type="ECO:0000313" key="6">
    <source>
        <dbReference type="EMBL" id="KZE79935.1"/>
    </source>
</evidence>
<organism evidence="6 7">
    <name type="scientific">Myroides marinus</name>
    <dbReference type="NCBI Taxonomy" id="703342"/>
    <lineage>
        <taxon>Bacteria</taxon>
        <taxon>Pseudomonadati</taxon>
        <taxon>Bacteroidota</taxon>
        <taxon>Flavobacteriia</taxon>
        <taxon>Flavobacteriales</taxon>
        <taxon>Flavobacteriaceae</taxon>
        <taxon>Myroides</taxon>
    </lineage>
</organism>
<keyword evidence="3" id="KW-0325">Glycoprotein</keyword>
<evidence type="ECO:0000259" key="5">
    <source>
        <dbReference type="Pfam" id="PF00930"/>
    </source>
</evidence>
<dbReference type="Gene3D" id="2.140.10.30">
    <property type="entry name" value="Dipeptidylpeptidase IV, N-terminal domain"/>
    <property type="match status" value="1"/>
</dbReference>
<dbReference type="InterPro" id="IPR001375">
    <property type="entry name" value="Peptidase_S9_cat"/>
</dbReference>
<dbReference type="Pfam" id="PF00930">
    <property type="entry name" value="DPPIV_N"/>
    <property type="match status" value="1"/>
</dbReference>